<feature type="transmembrane region" description="Helical" evidence="9">
    <location>
        <begin position="214"/>
        <end position="233"/>
    </location>
</feature>
<evidence type="ECO:0000256" key="2">
    <source>
        <dbReference type="ARBA" id="ARBA00022448"/>
    </source>
</evidence>
<accession>A0A7V7S293</accession>
<keyword evidence="6" id="KW-0406">Ion transport</keyword>
<evidence type="ECO:0000256" key="1">
    <source>
        <dbReference type="ARBA" id="ARBA00004651"/>
    </source>
</evidence>
<feature type="transmembrane region" description="Helical" evidence="9">
    <location>
        <begin position="52"/>
        <end position="68"/>
    </location>
</feature>
<name>A0A7V7S293_9BACI</name>
<keyword evidence="3" id="KW-1003">Cell membrane</keyword>
<comment type="caution">
    <text evidence="10">The sequence shown here is derived from an EMBL/GenBank/DDBJ whole genome shotgun (WGS) entry which is preliminary data.</text>
</comment>
<feature type="transmembrane region" description="Helical" evidence="9">
    <location>
        <begin position="239"/>
        <end position="260"/>
    </location>
</feature>
<dbReference type="GO" id="GO:0005886">
    <property type="term" value="C:plasma membrane"/>
    <property type="evidence" value="ECO:0007669"/>
    <property type="project" value="UniProtKB-SubCell"/>
</dbReference>
<evidence type="ECO:0000256" key="6">
    <source>
        <dbReference type="ARBA" id="ARBA00023065"/>
    </source>
</evidence>
<comment type="subcellular location">
    <subcellularLocation>
        <location evidence="1">Cell membrane</location>
        <topology evidence="1">Multi-pass membrane protein</topology>
    </subcellularLocation>
</comment>
<evidence type="ECO:0008006" key="12">
    <source>
        <dbReference type="Google" id="ProtNLM"/>
    </source>
</evidence>
<evidence type="ECO:0000256" key="3">
    <source>
        <dbReference type="ARBA" id="ARBA00022475"/>
    </source>
</evidence>
<keyword evidence="2" id="KW-0813">Transport</keyword>
<evidence type="ECO:0000256" key="4">
    <source>
        <dbReference type="ARBA" id="ARBA00022692"/>
    </source>
</evidence>
<gene>
    <name evidence="10" type="ORF">F8163_28070</name>
</gene>
<dbReference type="PANTHER" id="PTHR33281:SF19">
    <property type="entry name" value="VOLTAGE-DEPENDENT ANION CHANNEL-FORMING PROTEIN YNEE"/>
    <property type="match status" value="1"/>
</dbReference>
<proteinExistence type="inferred from homology"/>
<evidence type="ECO:0000313" key="10">
    <source>
        <dbReference type="EMBL" id="KAB2439588.1"/>
    </source>
</evidence>
<dbReference type="PANTHER" id="PTHR33281">
    <property type="entry name" value="UPF0187 PROTEIN YNEE"/>
    <property type="match status" value="1"/>
</dbReference>
<dbReference type="GO" id="GO:0005254">
    <property type="term" value="F:chloride channel activity"/>
    <property type="evidence" value="ECO:0007669"/>
    <property type="project" value="InterPro"/>
</dbReference>
<evidence type="ECO:0000256" key="5">
    <source>
        <dbReference type="ARBA" id="ARBA00022989"/>
    </source>
</evidence>
<keyword evidence="5 9" id="KW-1133">Transmembrane helix</keyword>
<dbReference type="InterPro" id="IPR044669">
    <property type="entry name" value="YneE/VCCN1/2-like"/>
</dbReference>
<organism evidence="10 11">
    <name type="scientific">Bacillus luti</name>
    <dbReference type="NCBI Taxonomy" id="2026191"/>
    <lineage>
        <taxon>Bacteria</taxon>
        <taxon>Bacillati</taxon>
        <taxon>Bacillota</taxon>
        <taxon>Bacilli</taxon>
        <taxon>Bacillales</taxon>
        <taxon>Bacillaceae</taxon>
        <taxon>Bacillus</taxon>
        <taxon>Bacillus cereus group</taxon>
    </lineage>
</organism>
<dbReference type="EMBL" id="WBPG01000033">
    <property type="protein sequence ID" value="KAB2439588.1"/>
    <property type="molecule type" value="Genomic_DNA"/>
</dbReference>
<reference evidence="10 11" key="1">
    <citation type="submission" date="2019-10" db="EMBL/GenBank/DDBJ databases">
        <title>Bacillus from the desert of Cuatro Cinegas, Coahuila.</title>
        <authorList>
            <person name="Olmedo-Alvarez G."/>
            <person name="Saldana S."/>
            <person name="Barcelo D."/>
        </authorList>
    </citation>
    <scope>NUCLEOTIDE SEQUENCE [LARGE SCALE GENOMIC DNA]</scope>
    <source>
        <strain evidence="10 11">CH155b_5T</strain>
    </source>
</reference>
<evidence type="ECO:0000256" key="7">
    <source>
        <dbReference type="ARBA" id="ARBA00023136"/>
    </source>
</evidence>
<dbReference type="RefSeq" id="WP_151628279.1">
    <property type="nucleotide sequence ID" value="NZ_WBPG01000033.1"/>
</dbReference>
<dbReference type="Proteomes" id="UP000470409">
    <property type="component" value="Unassembled WGS sequence"/>
</dbReference>
<comment type="similarity">
    <text evidence="8">Belongs to the anion channel-forming bestrophin (TC 1.A.46) family.</text>
</comment>
<keyword evidence="7 9" id="KW-0472">Membrane</keyword>
<evidence type="ECO:0000256" key="8">
    <source>
        <dbReference type="ARBA" id="ARBA00034708"/>
    </source>
</evidence>
<feature type="transmembrane region" description="Helical" evidence="9">
    <location>
        <begin position="28"/>
        <end position="46"/>
    </location>
</feature>
<keyword evidence="4 9" id="KW-0812">Transmembrane</keyword>
<protein>
    <recommendedName>
        <fullName evidence="12">Bestrophin</fullName>
    </recommendedName>
</protein>
<dbReference type="Pfam" id="PF25539">
    <property type="entry name" value="Bestrophin_2"/>
    <property type="match status" value="1"/>
</dbReference>
<evidence type="ECO:0000313" key="11">
    <source>
        <dbReference type="Proteomes" id="UP000470409"/>
    </source>
</evidence>
<dbReference type="AlphaFoldDB" id="A0A7V7S293"/>
<sequence>MVHYNNQNSLHQIFTLKGTVIRDIFPQILLYMCVSTLVAVINYYYAEIKINQTPWVIVGGALGLLLVFRTNTAYDRYWEGRKLFGTIGASTRNIAVSLLCYWESEGKKSDQEKLKFLHLLIAFPKIAKGHLRDEKNSDEIKELLDICSEKEKAMLTESIHLPISIVFLLKTILSKGLKKGQIHPNAIINMEADLNKLLTAVGGCDRIKTTPIPFAYFAHIKILLLIFCGTLPIGLVDSLGWFTVLATTFISFAFIGIEAIGIEIEDPFGQDPNDLPLEEICIGIETHLLNLYNQNVLFEARDMNYDKKII</sequence>
<evidence type="ECO:0000256" key="9">
    <source>
        <dbReference type="SAM" id="Phobius"/>
    </source>
</evidence>